<evidence type="ECO:0000313" key="3">
    <source>
        <dbReference type="Proteomes" id="UP000316855"/>
    </source>
</evidence>
<keyword evidence="3" id="KW-1185">Reference proteome</keyword>
<keyword evidence="1" id="KW-0732">Signal</keyword>
<dbReference type="AlphaFoldDB" id="A0A517V6T8"/>
<accession>A0A517V6T8</accession>
<feature type="signal peptide" evidence="1">
    <location>
        <begin position="1"/>
        <end position="19"/>
    </location>
</feature>
<proteinExistence type="predicted"/>
<name>A0A517V6T8_9PLAN</name>
<dbReference type="KEGG" id="gax:Pan161_03340"/>
<dbReference type="EMBL" id="CP036343">
    <property type="protein sequence ID" value="QDT88716.1"/>
    <property type="molecule type" value="Genomic_DNA"/>
</dbReference>
<gene>
    <name evidence="2" type="ORF">Pan161_03340</name>
</gene>
<dbReference type="Proteomes" id="UP000316855">
    <property type="component" value="Chromosome"/>
</dbReference>
<protein>
    <submittedName>
        <fullName evidence="2">Uncharacterized protein</fullName>
    </submittedName>
</protein>
<dbReference type="RefSeq" id="WP_145223865.1">
    <property type="nucleotide sequence ID" value="NZ_CP036343.1"/>
</dbReference>
<organism evidence="2 3">
    <name type="scientific">Gimesia algae</name>
    <dbReference type="NCBI Taxonomy" id="2527971"/>
    <lineage>
        <taxon>Bacteria</taxon>
        <taxon>Pseudomonadati</taxon>
        <taxon>Planctomycetota</taxon>
        <taxon>Planctomycetia</taxon>
        <taxon>Planctomycetales</taxon>
        <taxon>Planctomycetaceae</taxon>
        <taxon>Gimesia</taxon>
    </lineage>
</organism>
<evidence type="ECO:0000256" key="1">
    <source>
        <dbReference type="SAM" id="SignalP"/>
    </source>
</evidence>
<sequence precursor="true">MKYIGIVMLAVTVSLSGGAQSSAELKPGASCSDQANGTCHNNCCSHGCKTCRLYVETLKVKKHCFRIECKDICIPPVRFPWQKCCELKCGKVKTVRVLKKHEYTCEKCGYKWDVENMCGACSTGNCETVLPPAVKAAAQPPLAPATSVRKR</sequence>
<feature type="chain" id="PRO_5022123985" evidence="1">
    <location>
        <begin position="20"/>
        <end position="151"/>
    </location>
</feature>
<reference evidence="2 3" key="1">
    <citation type="submission" date="2019-02" db="EMBL/GenBank/DDBJ databases">
        <title>Deep-cultivation of Planctomycetes and their phenomic and genomic characterization uncovers novel biology.</title>
        <authorList>
            <person name="Wiegand S."/>
            <person name="Jogler M."/>
            <person name="Boedeker C."/>
            <person name="Pinto D."/>
            <person name="Vollmers J."/>
            <person name="Rivas-Marin E."/>
            <person name="Kohn T."/>
            <person name="Peeters S.H."/>
            <person name="Heuer A."/>
            <person name="Rast P."/>
            <person name="Oberbeckmann S."/>
            <person name="Bunk B."/>
            <person name="Jeske O."/>
            <person name="Meyerdierks A."/>
            <person name="Storesund J.E."/>
            <person name="Kallscheuer N."/>
            <person name="Luecker S."/>
            <person name="Lage O.M."/>
            <person name="Pohl T."/>
            <person name="Merkel B.J."/>
            <person name="Hornburger P."/>
            <person name="Mueller R.-W."/>
            <person name="Bruemmer F."/>
            <person name="Labrenz M."/>
            <person name="Spormann A.M."/>
            <person name="Op den Camp H."/>
            <person name="Overmann J."/>
            <person name="Amann R."/>
            <person name="Jetten M.S.M."/>
            <person name="Mascher T."/>
            <person name="Medema M.H."/>
            <person name="Devos D.P."/>
            <person name="Kaster A.-K."/>
            <person name="Ovreas L."/>
            <person name="Rohde M."/>
            <person name="Galperin M.Y."/>
            <person name="Jogler C."/>
        </authorList>
    </citation>
    <scope>NUCLEOTIDE SEQUENCE [LARGE SCALE GENOMIC DNA]</scope>
    <source>
        <strain evidence="2 3">Pan161</strain>
    </source>
</reference>
<evidence type="ECO:0000313" key="2">
    <source>
        <dbReference type="EMBL" id="QDT88716.1"/>
    </source>
</evidence>
<dbReference type="OrthoDB" id="289236at2"/>